<evidence type="ECO:0000313" key="1">
    <source>
        <dbReference type="EMBL" id="KAF2188534.1"/>
    </source>
</evidence>
<dbReference type="Proteomes" id="UP000800200">
    <property type="component" value="Unassembled WGS sequence"/>
</dbReference>
<dbReference type="EMBL" id="ML994623">
    <property type="protein sequence ID" value="KAF2188534.1"/>
    <property type="molecule type" value="Genomic_DNA"/>
</dbReference>
<organism evidence="1 2">
    <name type="scientific">Zopfia rhizophila CBS 207.26</name>
    <dbReference type="NCBI Taxonomy" id="1314779"/>
    <lineage>
        <taxon>Eukaryota</taxon>
        <taxon>Fungi</taxon>
        <taxon>Dikarya</taxon>
        <taxon>Ascomycota</taxon>
        <taxon>Pezizomycotina</taxon>
        <taxon>Dothideomycetes</taxon>
        <taxon>Dothideomycetes incertae sedis</taxon>
        <taxon>Zopfiaceae</taxon>
        <taxon>Zopfia</taxon>
    </lineage>
</organism>
<feature type="non-terminal residue" evidence="1">
    <location>
        <position position="1"/>
    </location>
</feature>
<protein>
    <submittedName>
        <fullName evidence="1">Uncharacterized protein</fullName>
    </submittedName>
</protein>
<evidence type="ECO:0000313" key="2">
    <source>
        <dbReference type="Proteomes" id="UP000800200"/>
    </source>
</evidence>
<dbReference type="AlphaFoldDB" id="A0A6A6E9P6"/>
<feature type="non-terminal residue" evidence="1">
    <location>
        <position position="101"/>
    </location>
</feature>
<proteinExistence type="predicted"/>
<reference evidence="1" key="1">
    <citation type="journal article" date="2020" name="Stud. Mycol.">
        <title>101 Dothideomycetes genomes: a test case for predicting lifestyles and emergence of pathogens.</title>
        <authorList>
            <person name="Haridas S."/>
            <person name="Albert R."/>
            <person name="Binder M."/>
            <person name="Bloem J."/>
            <person name="Labutti K."/>
            <person name="Salamov A."/>
            <person name="Andreopoulos B."/>
            <person name="Baker S."/>
            <person name="Barry K."/>
            <person name="Bills G."/>
            <person name="Bluhm B."/>
            <person name="Cannon C."/>
            <person name="Castanera R."/>
            <person name="Culley D."/>
            <person name="Daum C."/>
            <person name="Ezra D."/>
            <person name="Gonzalez J."/>
            <person name="Henrissat B."/>
            <person name="Kuo A."/>
            <person name="Liang C."/>
            <person name="Lipzen A."/>
            <person name="Lutzoni F."/>
            <person name="Magnuson J."/>
            <person name="Mondo S."/>
            <person name="Nolan M."/>
            <person name="Ohm R."/>
            <person name="Pangilinan J."/>
            <person name="Park H.-J."/>
            <person name="Ramirez L."/>
            <person name="Alfaro M."/>
            <person name="Sun H."/>
            <person name="Tritt A."/>
            <person name="Yoshinaga Y."/>
            <person name="Zwiers L.-H."/>
            <person name="Turgeon B."/>
            <person name="Goodwin S."/>
            <person name="Spatafora J."/>
            <person name="Crous P."/>
            <person name="Grigoriev I."/>
        </authorList>
    </citation>
    <scope>NUCLEOTIDE SEQUENCE</scope>
    <source>
        <strain evidence="1">CBS 207.26</strain>
    </source>
</reference>
<accession>A0A6A6E9P6</accession>
<gene>
    <name evidence="1" type="ORF">K469DRAFT_521101</name>
</gene>
<keyword evidence="2" id="KW-1185">Reference proteome</keyword>
<sequence length="101" mass="11720">NIILTSPRDLIPWLFIIQDAATKAGVWKYIDPSQTNVPTLTEPQIPYPKLMKPDAISIAELDNNQIQRLDVVYHEYENKKRYYIQQRSAINQIGTYITTTI</sequence>
<dbReference type="OrthoDB" id="4906364at2759"/>
<name>A0A6A6E9P6_9PEZI</name>